<keyword evidence="6 8" id="KW-1133">Transmembrane helix</keyword>
<dbReference type="Proteomes" id="UP000054858">
    <property type="component" value="Unassembled WGS sequence"/>
</dbReference>
<accession>A0A0W0WY96</accession>
<comment type="similarity">
    <text evidence="2 8">Belongs to the major facilitator superfamily. Bcr/CmlA family.</text>
</comment>
<keyword evidence="3 8" id="KW-0813">Transport</keyword>
<dbReference type="PANTHER" id="PTHR23502:SF132">
    <property type="entry name" value="POLYAMINE TRANSPORTER 2-RELATED"/>
    <property type="match status" value="1"/>
</dbReference>
<feature type="transmembrane region" description="Helical" evidence="8">
    <location>
        <begin position="248"/>
        <end position="270"/>
    </location>
</feature>
<dbReference type="NCBIfam" id="TIGR00710">
    <property type="entry name" value="efflux_Bcr_CflA"/>
    <property type="match status" value="1"/>
</dbReference>
<feature type="transmembrane region" description="Helical" evidence="8">
    <location>
        <begin position="100"/>
        <end position="121"/>
    </location>
</feature>
<dbReference type="EMBL" id="LNYP01000031">
    <property type="protein sequence ID" value="KTD37265.1"/>
    <property type="molecule type" value="Genomic_DNA"/>
</dbReference>
<feature type="transmembrane region" description="Helical" evidence="8">
    <location>
        <begin position="370"/>
        <end position="390"/>
    </location>
</feature>
<evidence type="ECO:0000313" key="11">
    <source>
        <dbReference type="Proteomes" id="UP000054858"/>
    </source>
</evidence>
<dbReference type="InterPro" id="IPR011701">
    <property type="entry name" value="MFS"/>
</dbReference>
<evidence type="ECO:0000256" key="3">
    <source>
        <dbReference type="ARBA" id="ARBA00022448"/>
    </source>
</evidence>
<feature type="transmembrane region" description="Helical" evidence="8">
    <location>
        <begin position="7"/>
        <end position="27"/>
    </location>
</feature>
<evidence type="ECO:0000256" key="4">
    <source>
        <dbReference type="ARBA" id="ARBA00022475"/>
    </source>
</evidence>
<dbReference type="InterPro" id="IPR036259">
    <property type="entry name" value="MFS_trans_sf"/>
</dbReference>
<evidence type="ECO:0000256" key="5">
    <source>
        <dbReference type="ARBA" id="ARBA00022692"/>
    </source>
</evidence>
<keyword evidence="4" id="KW-1003">Cell membrane</keyword>
<evidence type="ECO:0000256" key="2">
    <source>
        <dbReference type="ARBA" id="ARBA00006236"/>
    </source>
</evidence>
<keyword evidence="5 8" id="KW-0812">Transmembrane</keyword>
<name>A0A0W0WY96_9GAMM</name>
<comment type="caution">
    <text evidence="10">The sequence shown here is derived from an EMBL/GenBank/DDBJ whole genome shotgun (WGS) entry which is preliminary data.</text>
</comment>
<dbReference type="CDD" id="cd17320">
    <property type="entry name" value="MFS_MdfA_MDR_like"/>
    <property type="match status" value="1"/>
</dbReference>
<dbReference type="RefSeq" id="WP_025386482.1">
    <property type="nucleotide sequence ID" value="NZ_LCUA01000037.1"/>
</dbReference>
<keyword evidence="7 8" id="KW-0472">Membrane</keyword>
<feature type="transmembrane region" description="Helical" evidence="8">
    <location>
        <begin position="165"/>
        <end position="183"/>
    </location>
</feature>
<dbReference type="SUPFAM" id="SSF103473">
    <property type="entry name" value="MFS general substrate transporter"/>
    <property type="match status" value="1"/>
</dbReference>
<dbReference type="GO" id="GO:0005886">
    <property type="term" value="C:plasma membrane"/>
    <property type="evidence" value="ECO:0007669"/>
    <property type="project" value="UniProtKB-SubCell"/>
</dbReference>
<dbReference type="GO" id="GO:0042910">
    <property type="term" value="F:xenobiotic transmembrane transporter activity"/>
    <property type="evidence" value="ECO:0007669"/>
    <property type="project" value="InterPro"/>
</dbReference>
<dbReference type="Pfam" id="PF07690">
    <property type="entry name" value="MFS_1"/>
    <property type="match status" value="1"/>
</dbReference>
<feature type="transmembrane region" description="Helical" evidence="8">
    <location>
        <begin position="133"/>
        <end position="159"/>
    </location>
</feature>
<feature type="transmembrane region" description="Helical" evidence="8">
    <location>
        <begin position="279"/>
        <end position="298"/>
    </location>
</feature>
<evidence type="ECO:0000256" key="6">
    <source>
        <dbReference type="ARBA" id="ARBA00022989"/>
    </source>
</evidence>
<dbReference type="PROSITE" id="PS50850">
    <property type="entry name" value="MFS"/>
    <property type="match status" value="1"/>
</dbReference>
<dbReference type="InterPro" id="IPR004812">
    <property type="entry name" value="Efflux_drug-R_Bcr/CmlA"/>
</dbReference>
<gene>
    <name evidence="10" type="ORF">Loak_2401</name>
</gene>
<dbReference type="AlphaFoldDB" id="A0A0W0WY96"/>
<evidence type="ECO:0000256" key="8">
    <source>
        <dbReference type="RuleBase" id="RU365088"/>
    </source>
</evidence>
<dbReference type="PATRIC" id="fig|29423.5.peg.2525"/>
<dbReference type="GO" id="GO:1990961">
    <property type="term" value="P:xenobiotic detoxification by transmembrane export across the plasma membrane"/>
    <property type="evidence" value="ECO:0007669"/>
    <property type="project" value="InterPro"/>
</dbReference>
<evidence type="ECO:0000256" key="7">
    <source>
        <dbReference type="ARBA" id="ARBA00023136"/>
    </source>
</evidence>
<dbReference type="Gene3D" id="1.20.1720.10">
    <property type="entry name" value="Multidrug resistance protein D"/>
    <property type="match status" value="1"/>
</dbReference>
<evidence type="ECO:0000256" key="1">
    <source>
        <dbReference type="ARBA" id="ARBA00004651"/>
    </source>
</evidence>
<keyword evidence="8" id="KW-0997">Cell inner membrane</keyword>
<proteinExistence type="inferred from homology"/>
<organism evidence="10 11">
    <name type="scientific">Legionella oakridgensis</name>
    <dbReference type="NCBI Taxonomy" id="29423"/>
    <lineage>
        <taxon>Bacteria</taxon>
        <taxon>Pseudomonadati</taxon>
        <taxon>Pseudomonadota</taxon>
        <taxon>Gammaproteobacteria</taxon>
        <taxon>Legionellales</taxon>
        <taxon>Legionellaceae</taxon>
        <taxon>Legionella</taxon>
    </lineage>
</organism>
<feature type="transmembrane region" description="Helical" evidence="8">
    <location>
        <begin position="344"/>
        <end position="364"/>
    </location>
</feature>
<dbReference type="InterPro" id="IPR020846">
    <property type="entry name" value="MFS_dom"/>
</dbReference>
<dbReference type="PANTHER" id="PTHR23502">
    <property type="entry name" value="MAJOR FACILITATOR SUPERFAMILY"/>
    <property type="match status" value="1"/>
</dbReference>
<protein>
    <recommendedName>
        <fullName evidence="8">Bcr/CflA family efflux transporter</fullName>
    </recommendedName>
</protein>
<comment type="subcellular location">
    <subcellularLocation>
        <location evidence="8">Cell inner membrane</location>
        <topology evidence="8">Multi-pass membrane protein</topology>
    </subcellularLocation>
    <subcellularLocation>
        <location evidence="1">Cell membrane</location>
        <topology evidence="1">Multi-pass membrane protein</topology>
    </subcellularLocation>
</comment>
<feature type="transmembrane region" description="Helical" evidence="8">
    <location>
        <begin position="304"/>
        <end position="324"/>
    </location>
</feature>
<evidence type="ECO:0000313" key="10">
    <source>
        <dbReference type="EMBL" id="KTD37265.1"/>
    </source>
</evidence>
<feature type="transmembrane region" description="Helical" evidence="8">
    <location>
        <begin position="76"/>
        <end position="94"/>
    </location>
</feature>
<evidence type="ECO:0000259" key="9">
    <source>
        <dbReference type="PROSITE" id="PS50850"/>
    </source>
</evidence>
<feature type="domain" description="Major facilitator superfamily (MFS) profile" evidence="9">
    <location>
        <begin position="8"/>
        <end position="395"/>
    </location>
</feature>
<reference evidence="10 11" key="1">
    <citation type="submission" date="2015-11" db="EMBL/GenBank/DDBJ databases">
        <title>Genomic analysis of 38 Legionella species identifies large and diverse effector repertoires.</title>
        <authorList>
            <person name="Burstein D."/>
            <person name="Amaro F."/>
            <person name="Zusman T."/>
            <person name="Lifshitz Z."/>
            <person name="Cohen O."/>
            <person name="Gilbert J.A."/>
            <person name="Pupko T."/>
            <person name="Shuman H.A."/>
            <person name="Segal G."/>
        </authorList>
    </citation>
    <scope>NUCLEOTIDE SEQUENCE [LARGE SCALE GENOMIC DNA]</scope>
    <source>
        <strain evidence="10 11">Oak Ridge-10</strain>
    </source>
</reference>
<sequence length="397" mass="42261">MKAQNNLSISVMVIAAIALGNAGSTLYLPAMPNITESLHTTGAMMKLSLSLFLIGFSLSQLLYGPLSDAFGRKINLLFGLGIFSIGSIISALATDISPLLAGRLIEGLGIGAANAVGYALMRDIYSGSKLTAQLSYISVFVGSMPLIAPVIGGYLVEYINWQSCFYVLTIVALLLLALKIMFLPETLALRDPTARRPNVIFKKYWTLLTSSNYMGFTLIAGFGFAAIFTTGSTLPFLLVNKLGISPSLYGWIAGIPALGYLSGSFVSGYLAKDIALSKLILFGSLFGILSMIVGLLVNVNAVHFTLYTLIAPLIFFMFGIGFLVPTGSSGAMAPFPQIAGAESALLGAFMFCIASILTAIGSHLNITNPVPLFLLLTCVCVITFILFFVVKKDEKDD</sequence>
<feature type="transmembrane region" description="Helical" evidence="8">
    <location>
        <begin position="47"/>
        <end position="64"/>
    </location>
</feature>
<feature type="transmembrane region" description="Helical" evidence="8">
    <location>
        <begin position="204"/>
        <end position="228"/>
    </location>
</feature>